<dbReference type="InterPro" id="IPR036895">
    <property type="entry name" value="Uracil-DNA_glycosylase-like_sf"/>
</dbReference>
<gene>
    <name evidence="2" type="ORF">GQF02_04610</name>
</gene>
<dbReference type="SUPFAM" id="SSF52141">
    <property type="entry name" value="Uracil-DNA glycosylase-like"/>
    <property type="match status" value="1"/>
</dbReference>
<dbReference type="Pfam" id="PF03167">
    <property type="entry name" value="UDG"/>
    <property type="match status" value="1"/>
</dbReference>
<organism evidence="2 3">
    <name type="scientific">Craterilacuibacter sinensis</name>
    <dbReference type="NCBI Taxonomy" id="2686017"/>
    <lineage>
        <taxon>Bacteria</taxon>
        <taxon>Pseudomonadati</taxon>
        <taxon>Pseudomonadota</taxon>
        <taxon>Betaproteobacteria</taxon>
        <taxon>Neisseriales</taxon>
        <taxon>Neisseriaceae</taxon>
        <taxon>Craterilacuibacter</taxon>
    </lineage>
</organism>
<dbReference type="SMART" id="SM00987">
    <property type="entry name" value="UreE_C"/>
    <property type="match status" value="1"/>
</dbReference>
<dbReference type="InterPro" id="IPR047124">
    <property type="entry name" value="HI_0220.2"/>
</dbReference>
<dbReference type="PANTHER" id="PTHR42160">
    <property type="entry name" value="URACIL-DNA GLYCOSYLASE SUPERFAMILY PROTEIN"/>
    <property type="match status" value="1"/>
</dbReference>
<protein>
    <submittedName>
        <fullName evidence="2">Uracil-DNA glycosylase family protein</fullName>
    </submittedName>
</protein>
<comment type="caution">
    <text evidence="2">The sequence shown here is derived from an EMBL/GenBank/DDBJ whole genome shotgun (WGS) entry which is preliminary data.</text>
</comment>
<sequence>MSASLDELLLRIRACRVCEPFLPLGPHPVVQAASGARILIAGQAPGLKVHQSGIAFDDASGERLRGWMGIPRALFYQADKIAIAPMGFCYPGKQGNADAPPRAECAPLWRRALLEQLDSIQLTLVIGRYAQVWHLDGKQSLTEATQAWRDHTPGLFVLPHPSPRNRPWLARNPWFEAEVVPVLRQTVARVLAA</sequence>
<dbReference type="SMART" id="SM00986">
    <property type="entry name" value="UDG"/>
    <property type="match status" value="1"/>
</dbReference>
<dbReference type="RefSeq" id="WP_160795177.1">
    <property type="nucleotide sequence ID" value="NZ_WSSB01000003.1"/>
</dbReference>
<dbReference type="EMBL" id="WSSB01000003">
    <property type="protein sequence ID" value="MXR36254.1"/>
    <property type="molecule type" value="Genomic_DNA"/>
</dbReference>
<feature type="domain" description="Uracil-DNA glycosylase-like" evidence="1">
    <location>
        <begin position="29"/>
        <end position="184"/>
    </location>
</feature>
<dbReference type="Gene3D" id="3.40.470.10">
    <property type="entry name" value="Uracil-DNA glycosylase-like domain"/>
    <property type="match status" value="1"/>
</dbReference>
<proteinExistence type="predicted"/>
<dbReference type="CDD" id="cd10033">
    <property type="entry name" value="UDG_like"/>
    <property type="match status" value="1"/>
</dbReference>
<evidence type="ECO:0000313" key="2">
    <source>
        <dbReference type="EMBL" id="MXR36254.1"/>
    </source>
</evidence>
<evidence type="ECO:0000259" key="1">
    <source>
        <dbReference type="SMART" id="SM00986"/>
    </source>
</evidence>
<dbReference type="InterPro" id="IPR005122">
    <property type="entry name" value="Uracil-DNA_glycosylase-like"/>
</dbReference>
<keyword evidence="3" id="KW-1185">Reference proteome</keyword>
<dbReference type="PANTHER" id="PTHR42160:SF1">
    <property type="entry name" value="URACIL-DNA GLYCOSYLASE SUPERFAMILY PROTEIN"/>
    <property type="match status" value="1"/>
</dbReference>
<dbReference type="AlphaFoldDB" id="A0A845BLV5"/>
<accession>A0A845BLV5</accession>
<name>A0A845BLV5_9NEIS</name>
<dbReference type="Proteomes" id="UP000467214">
    <property type="component" value="Unassembled WGS sequence"/>
</dbReference>
<evidence type="ECO:0000313" key="3">
    <source>
        <dbReference type="Proteomes" id="UP000467214"/>
    </source>
</evidence>
<reference evidence="2 3" key="1">
    <citation type="submission" date="2019-12" db="EMBL/GenBank/DDBJ databases">
        <title>Neisseriaceae gen. nov. sp. Genome sequencing and assembly.</title>
        <authorList>
            <person name="Liu Z."/>
            <person name="Li A."/>
        </authorList>
    </citation>
    <scope>NUCLEOTIDE SEQUENCE [LARGE SCALE GENOMIC DNA]</scope>
    <source>
        <strain evidence="2 3">B2N2-7</strain>
    </source>
</reference>